<dbReference type="AlphaFoldDB" id="A0A4Z2EAQ4"/>
<evidence type="ECO:0000313" key="3">
    <source>
        <dbReference type="Proteomes" id="UP000314294"/>
    </source>
</evidence>
<comment type="caution">
    <text evidence="2">The sequence shown here is derived from an EMBL/GenBank/DDBJ whole genome shotgun (WGS) entry which is preliminary data.</text>
</comment>
<dbReference type="Proteomes" id="UP000314294">
    <property type="component" value="Unassembled WGS sequence"/>
</dbReference>
<proteinExistence type="predicted"/>
<sequence>MRRPGEEEEEEEEEERRTATREARSDRTALWLVGGARTTPVLPLPAARCAAERRVDRSETSRQNEDDY</sequence>
<feature type="compositionally biased region" description="Basic and acidic residues" evidence="1">
    <location>
        <begin position="50"/>
        <end position="68"/>
    </location>
</feature>
<evidence type="ECO:0000313" key="2">
    <source>
        <dbReference type="EMBL" id="TNN25332.1"/>
    </source>
</evidence>
<accession>A0A4Z2EAQ4</accession>
<feature type="compositionally biased region" description="Basic and acidic residues" evidence="1">
    <location>
        <begin position="15"/>
        <end position="25"/>
    </location>
</feature>
<gene>
    <name evidence="2" type="ORF">EYF80_064540</name>
</gene>
<feature type="compositionally biased region" description="Acidic residues" evidence="1">
    <location>
        <begin position="1"/>
        <end position="14"/>
    </location>
</feature>
<organism evidence="2 3">
    <name type="scientific">Liparis tanakae</name>
    <name type="common">Tanaka's snailfish</name>
    <dbReference type="NCBI Taxonomy" id="230148"/>
    <lineage>
        <taxon>Eukaryota</taxon>
        <taxon>Metazoa</taxon>
        <taxon>Chordata</taxon>
        <taxon>Craniata</taxon>
        <taxon>Vertebrata</taxon>
        <taxon>Euteleostomi</taxon>
        <taxon>Actinopterygii</taxon>
        <taxon>Neopterygii</taxon>
        <taxon>Teleostei</taxon>
        <taxon>Neoteleostei</taxon>
        <taxon>Acanthomorphata</taxon>
        <taxon>Eupercaria</taxon>
        <taxon>Perciformes</taxon>
        <taxon>Cottioidei</taxon>
        <taxon>Cottales</taxon>
        <taxon>Liparidae</taxon>
        <taxon>Liparis</taxon>
    </lineage>
</organism>
<protein>
    <submittedName>
        <fullName evidence="2">Uncharacterized protein</fullName>
    </submittedName>
</protein>
<reference evidence="2 3" key="1">
    <citation type="submission" date="2019-03" db="EMBL/GenBank/DDBJ databases">
        <title>First draft genome of Liparis tanakae, snailfish: a comprehensive survey of snailfish specific genes.</title>
        <authorList>
            <person name="Kim W."/>
            <person name="Song I."/>
            <person name="Jeong J.-H."/>
            <person name="Kim D."/>
            <person name="Kim S."/>
            <person name="Ryu S."/>
            <person name="Song J.Y."/>
            <person name="Lee S.K."/>
        </authorList>
    </citation>
    <scope>NUCLEOTIDE SEQUENCE [LARGE SCALE GENOMIC DNA]</scope>
    <source>
        <tissue evidence="2">Muscle</tissue>
    </source>
</reference>
<feature type="region of interest" description="Disordered" evidence="1">
    <location>
        <begin position="1"/>
        <end position="25"/>
    </location>
</feature>
<dbReference type="EMBL" id="SRLO01012831">
    <property type="protein sequence ID" value="TNN25332.1"/>
    <property type="molecule type" value="Genomic_DNA"/>
</dbReference>
<evidence type="ECO:0000256" key="1">
    <source>
        <dbReference type="SAM" id="MobiDB-lite"/>
    </source>
</evidence>
<name>A0A4Z2EAQ4_9TELE</name>
<feature type="region of interest" description="Disordered" evidence="1">
    <location>
        <begin position="49"/>
        <end position="68"/>
    </location>
</feature>
<keyword evidence="3" id="KW-1185">Reference proteome</keyword>